<comment type="caution">
    <text evidence="8">The sequence shown here is derived from an EMBL/GenBank/DDBJ whole genome shotgun (WGS) entry which is preliminary data.</text>
</comment>
<accession>A0A930YE51</accession>
<dbReference type="GO" id="GO:0005886">
    <property type="term" value="C:plasma membrane"/>
    <property type="evidence" value="ECO:0007669"/>
    <property type="project" value="UniProtKB-SubCell"/>
</dbReference>
<keyword evidence="6 7" id="KW-0066">ATP synthesis</keyword>
<comment type="similarity">
    <text evidence="7">Belongs to the ATPase delta chain family.</text>
</comment>
<organism evidence="8 9">
    <name type="scientific">Nocardioides islandensis</name>
    <dbReference type="NCBI Taxonomy" id="433663"/>
    <lineage>
        <taxon>Bacteria</taxon>
        <taxon>Bacillati</taxon>
        <taxon>Actinomycetota</taxon>
        <taxon>Actinomycetes</taxon>
        <taxon>Propionibacteriales</taxon>
        <taxon>Nocardioidaceae</taxon>
        <taxon>Nocardioides</taxon>
    </lineage>
</organism>
<comment type="function">
    <text evidence="7">F(1)F(0) ATP synthase produces ATP from ADP in the presence of a proton or sodium gradient. F-type ATPases consist of two structural domains, F(1) containing the extramembraneous catalytic core and F(0) containing the membrane proton channel, linked together by a central stalk and a peripheral stalk. During catalysis, ATP synthesis in the catalytic domain of F(1) is coupled via a rotary mechanism of the central stalk subunits to proton translocation.</text>
</comment>
<keyword evidence="5 7" id="KW-0472">Membrane</keyword>
<dbReference type="EMBL" id="JADKPN010000012">
    <property type="protein sequence ID" value="MBF4764981.1"/>
    <property type="molecule type" value="Genomic_DNA"/>
</dbReference>
<dbReference type="HAMAP" id="MF_01416">
    <property type="entry name" value="ATP_synth_delta_bact"/>
    <property type="match status" value="1"/>
</dbReference>
<evidence type="ECO:0000313" key="8">
    <source>
        <dbReference type="EMBL" id="MBF4764981.1"/>
    </source>
</evidence>
<dbReference type="Pfam" id="PF00213">
    <property type="entry name" value="OSCP"/>
    <property type="match status" value="1"/>
</dbReference>
<proteinExistence type="inferred from homology"/>
<protein>
    <recommendedName>
        <fullName evidence="7">ATP synthase subunit delta</fullName>
    </recommendedName>
    <alternativeName>
        <fullName evidence="7">ATP synthase F(1) sector subunit delta</fullName>
    </alternativeName>
    <alternativeName>
        <fullName evidence="7">F-type ATPase subunit delta</fullName>
        <shortName evidence="7">F-ATPase subunit delta</shortName>
    </alternativeName>
</protein>
<keyword evidence="3 7" id="KW-0375">Hydrogen ion transport</keyword>
<evidence type="ECO:0000256" key="2">
    <source>
        <dbReference type="ARBA" id="ARBA00022448"/>
    </source>
</evidence>
<evidence type="ECO:0000256" key="1">
    <source>
        <dbReference type="ARBA" id="ARBA00004370"/>
    </source>
</evidence>
<dbReference type="NCBIfam" id="TIGR01145">
    <property type="entry name" value="ATP_synt_delta"/>
    <property type="match status" value="1"/>
</dbReference>
<reference evidence="8" key="1">
    <citation type="submission" date="2020-11" db="EMBL/GenBank/DDBJ databases">
        <title>Nocardioides sp. nov., isolated from Soil of Cynanchum wilfordii Hemsley rhizosphere.</title>
        <authorList>
            <person name="Lee J.-S."/>
            <person name="Suh M.K."/>
            <person name="Kim J.-S."/>
        </authorList>
    </citation>
    <scope>NUCLEOTIDE SEQUENCE</scope>
    <source>
        <strain evidence="8">KCTC 19275</strain>
    </source>
</reference>
<dbReference type="NCBIfam" id="NF009967">
    <property type="entry name" value="PRK13430.1"/>
    <property type="match status" value="1"/>
</dbReference>
<keyword evidence="7" id="KW-0139">CF(1)</keyword>
<dbReference type="PANTHER" id="PTHR11910">
    <property type="entry name" value="ATP SYNTHASE DELTA CHAIN"/>
    <property type="match status" value="1"/>
</dbReference>
<gene>
    <name evidence="7" type="primary">atpH</name>
    <name evidence="8" type="ORF">ISU07_17755</name>
</gene>
<dbReference type="PRINTS" id="PR00125">
    <property type="entry name" value="ATPASEDELTA"/>
</dbReference>
<dbReference type="RefSeq" id="WP_194708167.1">
    <property type="nucleotide sequence ID" value="NZ_JADKPN010000012.1"/>
</dbReference>
<comment type="function">
    <text evidence="7">This protein is part of the stalk that links CF(0) to CF(1). It either transmits conformational changes from CF(0) to CF(1) or is implicated in proton conduction.</text>
</comment>
<evidence type="ECO:0000313" key="9">
    <source>
        <dbReference type="Proteomes" id="UP000640489"/>
    </source>
</evidence>
<dbReference type="GO" id="GO:0045259">
    <property type="term" value="C:proton-transporting ATP synthase complex"/>
    <property type="evidence" value="ECO:0007669"/>
    <property type="project" value="UniProtKB-KW"/>
</dbReference>
<keyword evidence="2 7" id="KW-0813">Transport</keyword>
<dbReference type="GO" id="GO:0046933">
    <property type="term" value="F:proton-transporting ATP synthase activity, rotational mechanism"/>
    <property type="evidence" value="ECO:0007669"/>
    <property type="project" value="UniProtKB-UniRule"/>
</dbReference>
<evidence type="ECO:0000256" key="6">
    <source>
        <dbReference type="ARBA" id="ARBA00023310"/>
    </source>
</evidence>
<evidence type="ECO:0000256" key="4">
    <source>
        <dbReference type="ARBA" id="ARBA00023065"/>
    </source>
</evidence>
<keyword evidence="4 7" id="KW-0406">Ion transport</keyword>
<dbReference type="AlphaFoldDB" id="A0A930YE51"/>
<evidence type="ECO:0000256" key="5">
    <source>
        <dbReference type="ARBA" id="ARBA00023136"/>
    </source>
</evidence>
<comment type="subcellular location">
    <subcellularLocation>
        <location evidence="7">Cell membrane</location>
        <topology evidence="7">Peripheral membrane protein</topology>
    </subcellularLocation>
    <subcellularLocation>
        <location evidence="1">Membrane</location>
    </subcellularLocation>
</comment>
<keyword evidence="9" id="KW-1185">Reference proteome</keyword>
<evidence type="ECO:0000256" key="7">
    <source>
        <dbReference type="HAMAP-Rule" id="MF_01416"/>
    </source>
</evidence>
<sequence length="266" mass="27886">MLRGASAEARSVLTGKVGAQRTLDENATLGDQLLAVAGVLRAEPALRRITTDASVATEAKAGLAQQVFSGKIGDTTLGVVTEAVQQRWTSSRDLPDVLETLGIEAVVRSAGAQGRRISDELFAIVQMVDHADGLRGALSDPARSDEDKAGLLTGLLDGKVLPATLRLVTQAVRSGGTVVRSLVDYQHVAASVQDELIATVHTAKPLSDQETSRLTQALGKTYGATVHLHVVEDPSLIGGLRVEIGDDVIDGSVSTKLDTARRRIAG</sequence>
<keyword evidence="7" id="KW-1003">Cell membrane</keyword>
<evidence type="ECO:0000256" key="3">
    <source>
        <dbReference type="ARBA" id="ARBA00022781"/>
    </source>
</evidence>
<dbReference type="Proteomes" id="UP000640489">
    <property type="component" value="Unassembled WGS sequence"/>
</dbReference>
<dbReference type="InterPro" id="IPR000711">
    <property type="entry name" value="ATPase_OSCP/dsu"/>
</dbReference>
<name>A0A930YE51_9ACTN</name>